<keyword evidence="5" id="KW-0663">Pyridoxal phosphate</keyword>
<dbReference type="Gene3D" id="3.40.640.10">
    <property type="entry name" value="Type I PLP-dependent aspartate aminotransferase-like (Major domain)"/>
    <property type="match status" value="1"/>
</dbReference>
<reference evidence="7 8" key="1">
    <citation type="submission" date="2016-10" db="EMBL/GenBank/DDBJ databases">
        <authorList>
            <person name="de Groot N.N."/>
        </authorList>
    </citation>
    <scope>NUCLEOTIDE SEQUENCE [LARGE SCALE GENOMIC DNA]</scope>
    <source>
        <strain evidence="7 8">A52C2</strain>
    </source>
</reference>
<dbReference type="InterPro" id="IPR015421">
    <property type="entry name" value="PyrdxlP-dep_Trfase_major"/>
</dbReference>
<organism evidence="7 8">
    <name type="scientific">Faunimonas pinastri</name>
    <dbReference type="NCBI Taxonomy" id="1855383"/>
    <lineage>
        <taxon>Bacteria</taxon>
        <taxon>Pseudomonadati</taxon>
        <taxon>Pseudomonadota</taxon>
        <taxon>Alphaproteobacteria</taxon>
        <taxon>Hyphomicrobiales</taxon>
        <taxon>Afifellaceae</taxon>
        <taxon>Faunimonas</taxon>
    </lineage>
</organism>
<comment type="cofactor">
    <cofactor evidence="1">
        <name>pyridoxal 5'-phosphate</name>
        <dbReference type="ChEBI" id="CHEBI:597326"/>
    </cofactor>
</comment>
<evidence type="ECO:0000313" key="7">
    <source>
        <dbReference type="EMBL" id="SER52398.1"/>
    </source>
</evidence>
<dbReference type="STRING" id="1855383.SAMN05216548_12313"/>
<keyword evidence="4 7" id="KW-0808">Transferase</keyword>
<sequence>MVIMKSTNSVYTGLPTTIFEEMSRLAAQYGAINLGQGFPDVDGPEDIRREAAEILISGPNQYPRMLGVPELRAAVAEAWDRFQGIRVDPETEVLITSGATEALSDAINALVEEGDEVVMIEPLYDCYMPLVERAGGIARRVRITPPQWKLDPDALRAAFSARTKAIIINNPMNPAGKVFTSEELELIAGLAQEFDAYVIADEVYEHLVFAGHRHISMLTVPGMRERTVAIGSAGKSFSLTGWKIGYVTAAPALLDPVAKAHQFATFTTPPNLQLAIAHALRKDLSYFTDLSADLQAKRDRLADGCRKLGFGVMESAGTYFLTLDTAPLGLEGDDVTLARRMTIEAGVTAVPVSAFYGSDAPDRFLRLCFCKKNEVLDEALARIGRWLETLNSTRK</sequence>
<dbReference type="GO" id="GO:0030170">
    <property type="term" value="F:pyridoxal phosphate binding"/>
    <property type="evidence" value="ECO:0007669"/>
    <property type="project" value="InterPro"/>
</dbReference>
<dbReference type="PANTHER" id="PTHR43807:SF20">
    <property type="entry name" value="FI04487P"/>
    <property type="match status" value="1"/>
</dbReference>
<feature type="domain" description="Aminotransferase class I/classII large" evidence="6">
    <location>
        <begin position="32"/>
        <end position="383"/>
    </location>
</feature>
<evidence type="ECO:0000259" key="6">
    <source>
        <dbReference type="Pfam" id="PF00155"/>
    </source>
</evidence>
<dbReference type="Pfam" id="PF00155">
    <property type="entry name" value="Aminotran_1_2"/>
    <property type="match status" value="1"/>
</dbReference>
<dbReference type="SUPFAM" id="SSF53383">
    <property type="entry name" value="PLP-dependent transferases"/>
    <property type="match status" value="1"/>
</dbReference>
<dbReference type="InterPro" id="IPR004839">
    <property type="entry name" value="Aminotransferase_I/II_large"/>
</dbReference>
<proteinExistence type="inferred from homology"/>
<comment type="similarity">
    <text evidence="2">Belongs to the class-I pyridoxal-phosphate-dependent aminotransferase family.</text>
</comment>
<keyword evidence="3 7" id="KW-0032">Aminotransferase</keyword>
<dbReference type="EMBL" id="FOFG01000023">
    <property type="protein sequence ID" value="SER52398.1"/>
    <property type="molecule type" value="Genomic_DNA"/>
</dbReference>
<evidence type="ECO:0000256" key="1">
    <source>
        <dbReference type="ARBA" id="ARBA00001933"/>
    </source>
</evidence>
<dbReference type="NCBIfam" id="NF006488">
    <property type="entry name" value="PRK08912.1"/>
    <property type="match status" value="1"/>
</dbReference>
<evidence type="ECO:0000313" key="8">
    <source>
        <dbReference type="Proteomes" id="UP000199647"/>
    </source>
</evidence>
<gene>
    <name evidence="7" type="ORF">SAMN05216548_12313</name>
</gene>
<dbReference type="InterPro" id="IPR015424">
    <property type="entry name" value="PyrdxlP-dep_Trfase"/>
</dbReference>
<evidence type="ECO:0000256" key="4">
    <source>
        <dbReference type="ARBA" id="ARBA00022679"/>
    </source>
</evidence>
<dbReference type="PANTHER" id="PTHR43807">
    <property type="entry name" value="FI04487P"/>
    <property type="match status" value="1"/>
</dbReference>
<dbReference type="InterPro" id="IPR051326">
    <property type="entry name" value="Kynurenine-oxoglutarate_AT"/>
</dbReference>
<name>A0A1H9PW94_9HYPH</name>
<evidence type="ECO:0000256" key="2">
    <source>
        <dbReference type="ARBA" id="ARBA00007441"/>
    </source>
</evidence>
<dbReference type="GO" id="GO:0016212">
    <property type="term" value="F:kynurenine-oxoglutarate transaminase activity"/>
    <property type="evidence" value="ECO:0007669"/>
    <property type="project" value="TreeGrafter"/>
</dbReference>
<dbReference type="FunFam" id="3.40.640.10:FF:000024">
    <property type="entry name" value="Kynurenine--oxoglutarate transaminase 3"/>
    <property type="match status" value="1"/>
</dbReference>
<accession>A0A1H9PW94</accession>
<dbReference type="InterPro" id="IPR015422">
    <property type="entry name" value="PyrdxlP-dep_Trfase_small"/>
</dbReference>
<dbReference type="CDD" id="cd00609">
    <property type="entry name" value="AAT_like"/>
    <property type="match status" value="1"/>
</dbReference>
<dbReference type="Gene3D" id="3.90.1150.10">
    <property type="entry name" value="Aspartate Aminotransferase, domain 1"/>
    <property type="match status" value="1"/>
</dbReference>
<dbReference type="GO" id="GO:0005737">
    <property type="term" value="C:cytoplasm"/>
    <property type="evidence" value="ECO:0007669"/>
    <property type="project" value="TreeGrafter"/>
</dbReference>
<keyword evidence="8" id="KW-1185">Reference proteome</keyword>
<dbReference type="Proteomes" id="UP000199647">
    <property type="component" value="Unassembled WGS sequence"/>
</dbReference>
<dbReference type="AlphaFoldDB" id="A0A1H9PW94"/>
<protein>
    <submittedName>
        <fullName evidence="7">Aspartate/methionine/tyrosine aminotransferase</fullName>
    </submittedName>
</protein>
<evidence type="ECO:0000256" key="5">
    <source>
        <dbReference type="ARBA" id="ARBA00022898"/>
    </source>
</evidence>
<evidence type="ECO:0000256" key="3">
    <source>
        <dbReference type="ARBA" id="ARBA00022576"/>
    </source>
</evidence>